<name>A0A0G4QGK5_9GAMM</name>
<dbReference type="AlphaFoldDB" id="A0A0G4QGK5"/>
<dbReference type="RefSeq" id="WP_006534665.1">
    <property type="nucleotide sequence ID" value="NZ_CAXOKJ010000004.1"/>
</dbReference>
<keyword evidence="6" id="KW-1185">Reference proteome</keyword>
<dbReference type="InterPro" id="IPR036685">
    <property type="entry name" value="YehU-like_sf"/>
</dbReference>
<evidence type="ECO:0000313" key="6">
    <source>
        <dbReference type="Proteomes" id="UP000619976"/>
    </source>
</evidence>
<dbReference type="Proteomes" id="UP000183920">
    <property type="component" value="Unassembled WGS sequence"/>
</dbReference>
<reference evidence="4 6" key="3">
    <citation type="submission" date="2020-12" db="EMBL/GenBank/DDBJ databases">
        <title>Enhanced detection system for hospital associated transmission using whole genome sequencing surveillance.</title>
        <authorList>
            <person name="Harrison L.H."/>
            <person name="Van Tyne D."/>
            <person name="Marsh J.W."/>
            <person name="Griffith M.P."/>
            <person name="Snyder D.J."/>
            <person name="Cooper V.S."/>
            <person name="Mustapha M."/>
        </authorList>
    </citation>
    <scope>NUCLEOTIDE SEQUENCE [LARGE SCALE GENOMIC DNA]</scope>
    <source>
        <strain evidence="4 6">PR00195</strain>
    </source>
</reference>
<dbReference type="SUPFAM" id="SSF118001">
    <property type="entry name" value="YehU-like"/>
    <property type="match status" value="1"/>
</dbReference>
<dbReference type="Proteomes" id="UP000619976">
    <property type="component" value="Unassembled WGS sequence"/>
</dbReference>
<dbReference type="PIRSF" id="PIRSF006169">
    <property type="entry name" value="UCP006169"/>
    <property type="match status" value="1"/>
</dbReference>
<dbReference type="InterPro" id="IPR010648">
    <property type="entry name" value="UPF0270"/>
</dbReference>
<organism evidence="3 5">
    <name type="scientific">Proteus penneri</name>
    <dbReference type="NCBI Taxonomy" id="102862"/>
    <lineage>
        <taxon>Bacteria</taxon>
        <taxon>Pseudomonadati</taxon>
        <taxon>Pseudomonadota</taxon>
        <taxon>Gammaproteobacteria</taxon>
        <taxon>Enterobacterales</taxon>
        <taxon>Morganellaceae</taxon>
        <taxon>Proteus</taxon>
    </lineage>
</organism>
<dbReference type="NCBIfam" id="NF003438">
    <property type="entry name" value="PRK04966.1"/>
    <property type="match status" value="1"/>
</dbReference>
<gene>
    <name evidence="3" type="ORF">BN1804_03156</name>
    <name evidence="4" type="ORF">JFQ69_12305</name>
</gene>
<evidence type="ECO:0000256" key="1">
    <source>
        <dbReference type="ARBA" id="ARBA00006450"/>
    </source>
</evidence>
<sequence length="73" mass="8248">MIIPWNELSAETLDNLIESFVLREGTDYGIQEKTLEQKVADVKKQLKSGEAVLVWSELHESVNIMPASQFRSG</sequence>
<accession>A0A0G4QGK5</accession>
<reference evidence="5" key="1">
    <citation type="submission" date="2015-06" db="EMBL/GenBank/DDBJ databases">
        <authorList>
            <person name="Urmite Genomes"/>
        </authorList>
    </citation>
    <scope>NUCLEOTIDE SEQUENCE [LARGE SCALE GENOMIC DNA]</scope>
    <source>
        <strain evidence="5">CSUR P1867</strain>
    </source>
</reference>
<evidence type="ECO:0000313" key="4">
    <source>
        <dbReference type="EMBL" id="MBJ2118438.1"/>
    </source>
</evidence>
<dbReference type="HAMAP" id="MF_00690">
    <property type="entry name" value="UPF0270"/>
    <property type="match status" value="1"/>
</dbReference>
<evidence type="ECO:0000256" key="2">
    <source>
        <dbReference type="HAMAP-Rule" id="MF_00690"/>
    </source>
</evidence>
<comment type="similarity">
    <text evidence="1 2">Belongs to the UPF0270 family.</text>
</comment>
<dbReference type="Gene3D" id="1.10.10.610">
    <property type="entry name" value="YehU-like"/>
    <property type="match status" value="1"/>
</dbReference>
<evidence type="ECO:0000313" key="3">
    <source>
        <dbReference type="EMBL" id="CRL64766.1"/>
    </source>
</evidence>
<accession>A0A379ER18</accession>
<evidence type="ECO:0000313" key="5">
    <source>
        <dbReference type="Proteomes" id="UP000183920"/>
    </source>
</evidence>
<proteinExistence type="inferred from homology"/>
<reference evidence="3" key="2">
    <citation type="submission" date="2015-06" db="EMBL/GenBank/DDBJ databases">
        <authorList>
            <person name="Urmite Genomes Urmite Genomes"/>
        </authorList>
    </citation>
    <scope>NUCLEOTIDE SEQUENCE [LARGE SCALE GENOMIC DNA]</scope>
    <source>
        <strain evidence="3">CSUR P1867</strain>
    </source>
</reference>
<dbReference type="Pfam" id="PF06794">
    <property type="entry name" value="UPF0270"/>
    <property type="match status" value="1"/>
</dbReference>
<protein>
    <recommendedName>
        <fullName evidence="2">UPF0270 protein BN1804_03156</fullName>
    </recommendedName>
</protein>
<dbReference type="EMBL" id="CVRY01000007">
    <property type="protein sequence ID" value="CRL64766.1"/>
    <property type="molecule type" value="Genomic_DNA"/>
</dbReference>
<dbReference type="EMBL" id="JAEKCB010000005">
    <property type="protein sequence ID" value="MBJ2118438.1"/>
    <property type="molecule type" value="Genomic_DNA"/>
</dbReference>